<name>A0ABW8WXN0_9CYAN</name>
<evidence type="ECO:0000313" key="2">
    <source>
        <dbReference type="Proteomes" id="UP001628874"/>
    </source>
</evidence>
<gene>
    <name evidence="1" type="ORF">AB0759_35280</name>
</gene>
<sequence>MQAQEESNFTQRMFIYNYRIYDRYKRPVVSLAVLGDERSTWRPTQFGYQLFGCRMDFQFPIVKLVDYEQRWSELFASRNPFATVVMAHLKAIETRSDRNARLQSKLALTKRLYELGFEREDIINLFQFIDWMMSLPSELEQEFWQEIRTFEESRRMPYITSVERIGIEKGKQSVLIKAISLGVKLKFGESGQNLLPEIESISDVSLLETILEAIDTACTVKELRQVYQPGA</sequence>
<organism evidence="1 2">
    <name type="scientific">Scytonema tolypothrichoides VB-61278_2</name>
    <dbReference type="NCBI Taxonomy" id="3232314"/>
    <lineage>
        <taxon>Bacteria</taxon>
        <taxon>Bacillati</taxon>
        <taxon>Cyanobacteriota</taxon>
        <taxon>Cyanophyceae</taxon>
        <taxon>Nostocales</taxon>
        <taxon>Scytonemataceae</taxon>
        <taxon>Scytonema</taxon>
    </lineage>
</organism>
<dbReference type="RefSeq" id="WP_336604415.1">
    <property type="nucleotide sequence ID" value="NZ_JBFQGM010000019.1"/>
</dbReference>
<dbReference type="PANTHER" id="PTHR35586:SF1">
    <property type="entry name" value="SLL1691 PROTEIN"/>
    <property type="match status" value="1"/>
</dbReference>
<keyword evidence="2" id="KW-1185">Reference proteome</keyword>
<reference evidence="1 2" key="1">
    <citation type="submission" date="2024-07" db="EMBL/GenBank/DDBJ databases">
        <authorList>
            <person name="Tripathy S."/>
        </authorList>
    </citation>
    <scope>NUCLEOTIDE SEQUENCE [LARGE SCALE GENOMIC DNA]</scope>
    <source>
        <strain evidence="1 2">VB-61278_2</strain>
    </source>
</reference>
<dbReference type="EMBL" id="JBFQGM010000019">
    <property type="protein sequence ID" value="MFL9465869.1"/>
    <property type="molecule type" value="Genomic_DNA"/>
</dbReference>
<proteinExistence type="predicted"/>
<protein>
    <recommendedName>
        <fullName evidence="3">Transposase</fullName>
    </recommendedName>
</protein>
<accession>A0ABW8WXN0</accession>
<evidence type="ECO:0000313" key="1">
    <source>
        <dbReference type="EMBL" id="MFL9465869.1"/>
    </source>
</evidence>
<dbReference type="PANTHER" id="PTHR35586">
    <property type="entry name" value="SLL1691 PROTEIN"/>
    <property type="match status" value="1"/>
</dbReference>
<dbReference type="Proteomes" id="UP001628874">
    <property type="component" value="Unassembled WGS sequence"/>
</dbReference>
<evidence type="ECO:0008006" key="3">
    <source>
        <dbReference type="Google" id="ProtNLM"/>
    </source>
</evidence>
<comment type="caution">
    <text evidence="1">The sequence shown here is derived from an EMBL/GenBank/DDBJ whole genome shotgun (WGS) entry which is preliminary data.</text>
</comment>